<reference evidence="1 2" key="1">
    <citation type="submission" date="2014-05" db="EMBL/GenBank/DDBJ databases">
        <title>Draft Genome Sequence of Kitasatospora cheerisanensis KCTC 2395.</title>
        <authorList>
            <person name="Nam D.H."/>
        </authorList>
    </citation>
    <scope>NUCLEOTIDE SEQUENCE [LARGE SCALE GENOMIC DNA]</scope>
    <source>
        <strain evidence="1 2">KCTC 2395</strain>
    </source>
</reference>
<comment type="caution">
    <text evidence="1">The sequence shown here is derived from an EMBL/GenBank/DDBJ whole genome shotgun (WGS) entry which is preliminary data.</text>
</comment>
<keyword evidence="2" id="KW-1185">Reference proteome</keyword>
<accession>A0A066Z151</accession>
<evidence type="ECO:0000313" key="1">
    <source>
        <dbReference type="EMBL" id="KDN83905.1"/>
    </source>
</evidence>
<dbReference type="RefSeq" id="WP_157032147.1">
    <property type="nucleotide sequence ID" value="NZ_KK853997.1"/>
</dbReference>
<name>A0A066Z151_9ACTN</name>
<evidence type="ECO:0000313" key="2">
    <source>
        <dbReference type="Proteomes" id="UP000027178"/>
    </source>
</evidence>
<dbReference type="eggNOG" id="COG4403">
    <property type="taxonomic scope" value="Bacteria"/>
</dbReference>
<dbReference type="Proteomes" id="UP000027178">
    <property type="component" value="Unassembled WGS sequence"/>
</dbReference>
<dbReference type="EMBL" id="JNBY01000094">
    <property type="protein sequence ID" value="KDN83905.1"/>
    <property type="molecule type" value="Genomic_DNA"/>
</dbReference>
<organism evidence="1 2">
    <name type="scientific">Kitasatospora cheerisanensis KCTC 2395</name>
    <dbReference type="NCBI Taxonomy" id="1348663"/>
    <lineage>
        <taxon>Bacteria</taxon>
        <taxon>Bacillati</taxon>
        <taxon>Actinomycetota</taxon>
        <taxon>Actinomycetes</taxon>
        <taxon>Kitasatosporales</taxon>
        <taxon>Streptomycetaceae</taxon>
        <taxon>Kitasatospora</taxon>
    </lineage>
</organism>
<protein>
    <submittedName>
        <fullName evidence="1">Uncharacterized protein</fullName>
    </submittedName>
</protein>
<sequence length="55" mass="6127">MIRELITRHRRHGTWFPDRAVRDAVNLGALDGTVAVGLLLLRRHDASAAPLATLR</sequence>
<proteinExistence type="predicted"/>
<dbReference type="PATRIC" id="fig|1348663.4.peg.4395"/>
<dbReference type="AlphaFoldDB" id="A0A066Z151"/>
<dbReference type="HOGENOM" id="CLU_3026255_0_0_11"/>
<dbReference type="OrthoDB" id="4867761at2"/>
<gene>
    <name evidence="1" type="ORF">KCH_45540</name>
</gene>